<dbReference type="EMBL" id="CP093846">
    <property type="protein sequence ID" value="UNS99286.1"/>
    <property type="molecule type" value="Genomic_DNA"/>
</dbReference>
<evidence type="ECO:0000256" key="1">
    <source>
        <dbReference type="ARBA" id="ARBA00023002"/>
    </source>
</evidence>
<dbReference type="SUPFAM" id="SSF53720">
    <property type="entry name" value="ALDH-like"/>
    <property type="match status" value="1"/>
</dbReference>
<evidence type="ECO:0000259" key="4">
    <source>
        <dbReference type="Pfam" id="PF00171"/>
    </source>
</evidence>
<gene>
    <name evidence="5" type="ORF">MMF93_24630</name>
</gene>
<evidence type="ECO:0000256" key="2">
    <source>
        <dbReference type="PROSITE-ProRule" id="PRU10007"/>
    </source>
</evidence>
<evidence type="ECO:0000256" key="3">
    <source>
        <dbReference type="RuleBase" id="RU003345"/>
    </source>
</evidence>
<dbReference type="PROSITE" id="PS00687">
    <property type="entry name" value="ALDEHYDE_DEHYDR_GLU"/>
    <property type="match status" value="1"/>
</dbReference>
<dbReference type="InterPro" id="IPR016163">
    <property type="entry name" value="Ald_DH_C"/>
</dbReference>
<dbReference type="InterPro" id="IPR015657">
    <property type="entry name" value="Aminobutyraldehyde_DH"/>
</dbReference>
<dbReference type="RefSeq" id="WP_242754855.1">
    <property type="nucleotide sequence ID" value="NZ_CP093846.1"/>
</dbReference>
<dbReference type="InterPro" id="IPR016161">
    <property type="entry name" value="Ald_DH/histidinol_DH"/>
</dbReference>
<protein>
    <submittedName>
        <fullName evidence="5">Gamma-aminobutyraldehyde dehydrogenase</fullName>
    </submittedName>
</protein>
<feature type="domain" description="Aldehyde dehydrogenase" evidence="4">
    <location>
        <begin position="19"/>
        <end position="473"/>
    </location>
</feature>
<dbReference type="InterPro" id="IPR016162">
    <property type="entry name" value="Ald_DH_N"/>
</dbReference>
<dbReference type="PANTHER" id="PTHR11699">
    <property type="entry name" value="ALDEHYDE DEHYDROGENASE-RELATED"/>
    <property type="match status" value="1"/>
</dbReference>
<dbReference type="InterPro" id="IPR015590">
    <property type="entry name" value="Aldehyde_DH_dom"/>
</dbReference>
<dbReference type="Gene3D" id="3.40.605.10">
    <property type="entry name" value="Aldehyde Dehydrogenase, Chain A, domain 1"/>
    <property type="match status" value="1"/>
</dbReference>
<dbReference type="PROSITE" id="PS00070">
    <property type="entry name" value="ALDEHYDE_DEHYDR_CYS"/>
    <property type="match status" value="1"/>
</dbReference>
<dbReference type="CDD" id="cd07092">
    <property type="entry name" value="ALDH_ABALDH-YdcW"/>
    <property type="match status" value="1"/>
</dbReference>
<comment type="similarity">
    <text evidence="3">Belongs to the aldehyde dehydrogenase family.</text>
</comment>
<organism evidence="5 6">
    <name type="scientific">Streptomyces tubbatahanensis</name>
    <dbReference type="NCBI Taxonomy" id="2923272"/>
    <lineage>
        <taxon>Bacteria</taxon>
        <taxon>Bacillati</taxon>
        <taxon>Actinomycetota</taxon>
        <taxon>Actinomycetes</taxon>
        <taxon>Kitasatosporales</taxon>
        <taxon>Streptomycetaceae</taxon>
        <taxon>Streptomyces</taxon>
    </lineage>
</organism>
<evidence type="ECO:0000313" key="6">
    <source>
        <dbReference type="Proteomes" id="UP001202244"/>
    </source>
</evidence>
<dbReference type="NCBIfam" id="NF010000">
    <property type="entry name" value="PRK13473.1"/>
    <property type="match status" value="1"/>
</dbReference>
<evidence type="ECO:0000313" key="5">
    <source>
        <dbReference type="EMBL" id="UNS99286.1"/>
    </source>
</evidence>
<dbReference type="InterPro" id="IPR029510">
    <property type="entry name" value="Ald_DH_CS_GLU"/>
</dbReference>
<dbReference type="Pfam" id="PF00171">
    <property type="entry name" value="Aldedh"/>
    <property type="match status" value="1"/>
</dbReference>
<sequence length="477" mass="51151">MTTELRRLRNYIDGEFRDAADGRTTEVVNPATGEAYATAPLSGAADVDAAMAAAEAAFPAWRDATPGTRQQALLKIADALETRADELLAAECENCGKPLELTRQEELPMMLDQIRFFAGAARMLDGKAAGEYMEGLTSFVRREPIGVCAQVAPWNYPAMMAVWKFAPALAAGNTVVLKPSDTTPASTVFLAEVMGEILPKGVFNIVCGDRDTGRLLVEHDTPAMASITGSVRAGMEVAASGAKDLKRVHLELGGKAPCIVFDDADIPAAVEGIRDGGFFNAGQDCTAATRVLVQEGVYEEFVQALAKAAAEVKTGDLGDEDCFYGALNNPTHLEKVAGFIDRLPAHAKVEAGGERVGDKGFFYAPTVVSGLKQDDEIIQNEVFGPVITVQKFTDEAQAVQWANDVDYALASSVWTTNHGTAMRLSKALDFGCVWINTHIPLVAEMPHGGFKKSGYGKDLSMYGLEDYTRVKHVMTAL</sequence>
<dbReference type="Proteomes" id="UP001202244">
    <property type="component" value="Chromosome"/>
</dbReference>
<keyword evidence="6" id="KW-1185">Reference proteome</keyword>
<proteinExistence type="inferred from homology"/>
<feature type="active site" evidence="2">
    <location>
        <position position="251"/>
    </location>
</feature>
<keyword evidence="1 3" id="KW-0560">Oxidoreductase</keyword>
<name>A0ABY3XXN3_9ACTN</name>
<dbReference type="InterPro" id="IPR016160">
    <property type="entry name" value="Ald_DH_CS_CYS"/>
</dbReference>
<reference evidence="5 6" key="1">
    <citation type="journal article" date="2023" name="Microbiol. Spectr.">
        <title>Synergy between Genome Mining, Metabolomics, and Bioinformatics Uncovers Antibacterial Chlorinated Carbazole Alkaloids and Their Biosynthetic Gene Cluster from Streptomyces tubbatahanensis sp. nov., a Novel Actinomycete Isolated from Sulu Sea, Philippines.</title>
        <authorList>
            <person name="Tenebro C.P."/>
            <person name="Trono D.J.V.L."/>
            <person name="Balida L.A.P."/>
            <person name="Bayog L.K.A."/>
            <person name="Bruna J.R."/>
            <person name="Sabido E.M."/>
            <person name="Caspe D.P.C."/>
            <person name="de Los Santos E.L.C."/>
            <person name="Saludes J.P."/>
            <person name="Dalisay D.S."/>
        </authorList>
    </citation>
    <scope>NUCLEOTIDE SEQUENCE [LARGE SCALE GENOMIC DNA]</scope>
    <source>
        <strain evidence="5 6">DSD3025</strain>
    </source>
</reference>
<accession>A0ABY3XXN3</accession>
<dbReference type="Gene3D" id="3.40.309.10">
    <property type="entry name" value="Aldehyde Dehydrogenase, Chain A, domain 2"/>
    <property type="match status" value="1"/>
</dbReference>